<sequence length="138" mass="15826">MNRTIIYISATCFAFTFSSIFYYLFRMFNIFPPLTERMTAYLFIISTMITLLIFISHQLPVEQPWLIHLIELGCVIVVLLIAGAAFKVYPFHSFYIVPVTVCGLLAYAFVNTMIYMNNKGAEREINKVISNTRSDANA</sequence>
<evidence type="ECO:0000313" key="2">
    <source>
        <dbReference type="EMBL" id="SKB05392.1"/>
    </source>
</evidence>
<evidence type="ECO:0000256" key="1">
    <source>
        <dbReference type="SAM" id="Phobius"/>
    </source>
</evidence>
<protein>
    <recommendedName>
        <fullName evidence="4">DUF3021 domain-containing protein</fullName>
    </recommendedName>
</protein>
<feature type="transmembrane region" description="Helical" evidence="1">
    <location>
        <begin position="65"/>
        <end position="86"/>
    </location>
</feature>
<keyword evidence="3" id="KW-1185">Reference proteome</keyword>
<gene>
    <name evidence="2" type="ORF">SAMN04244570_3639</name>
</gene>
<accession>A0A1T4YUF3</accession>
<dbReference type="AlphaFoldDB" id="A0A1T4YUF3"/>
<feature type="transmembrane region" description="Helical" evidence="1">
    <location>
        <begin position="6"/>
        <end position="28"/>
    </location>
</feature>
<feature type="transmembrane region" description="Helical" evidence="1">
    <location>
        <begin position="40"/>
        <end position="59"/>
    </location>
</feature>
<proteinExistence type="predicted"/>
<evidence type="ECO:0000313" key="3">
    <source>
        <dbReference type="Proteomes" id="UP000190042"/>
    </source>
</evidence>
<feature type="transmembrane region" description="Helical" evidence="1">
    <location>
        <begin position="93"/>
        <end position="110"/>
    </location>
</feature>
<evidence type="ECO:0008006" key="4">
    <source>
        <dbReference type="Google" id="ProtNLM"/>
    </source>
</evidence>
<name>A0A1T4YUF3_9BACL</name>
<dbReference type="Proteomes" id="UP000190042">
    <property type="component" value="Unassembled WGS sequence"/>
</dbReference>
<dbReference type="EMBL" id="FUYJ01000009">
    <property type="protein sequence ID" value="SKB05392.1"/>
    <property type="molecule type" value="Genomic_DNA"/>
</dbReference>
<keyword evidence="1" id="KW-0812">Transmembrane</keyword>
<organism evidence="2 3">
    <name type="scientific">Sporosarcina newyorkensis</name>
    <dbReference type="NCBI Taxonomy" id="759851"/>
    <lineage>
        <taxon>Bacteria</taxon>
        <taxon>Bacillati</taxon>
        <taxon>Bacillota</taxon>
        <taxon>Bacilli</taxon>
        <taxon>Bacillales</taxon>
        <taxon>Caryophanaceae</taxon>
        <taxon>Sporosarcina</taxon>
    </lineage>
</organism>
<keyword evidence="1" id="KW-1133">Transmembrane helix</keyword>
<reference evidence="3" key="1">
    <citation type="submission" date="2017-02" db="EMBL/GenBank/DDBJ databases">
        <authorList>
            <person name="Varghese N."/>
            <person name="Submissions S."/>
        </authorList>
    </citation>
    <scope>NUCLEOTIDE SEQUENCE [LARGE SCALE GENOMIC DNA]</scope>
    <source>
        <strain evidence="3">DSM 23966</strain>
    </source>
</reference>
<keyword evidence="1" id="KW-0472">Membrane</keyword>